<comment type="subcellular location">
    <subcellularLocation>
        <location evidence="1">Cell membrane</location>
        <topology evidence="1">Multi-pass membrane protein</topology>
    </subcellularLocation>
</comment>
<dbReference type="RefSeq" id="WP_023052104.1">
    <property type="nucleotide sequence ID" value="NZ_CP173065.2"/>
</dbReference>
<evidence type="ECO:0000313" key="11">
    <source>
        <dbReference type="EMBL" id="ERT66675.1"/>
    </source>
</evidence>
<dbReference type="GO" id="GO:0005886">
    <property type="term" value="C:plasma membrane"/>
    <property type="evidence" value="ECO:0007669"/>
    <property type="project" value="UniProtKB-SubCell"/>
</dbReference>
<evidence type="ECO:0000256" key="3">
    <source>
        <dbReference type="ARBA" id="ARBA00022475"/>
    </source>
</evidence>
<dbReference type="InterPro" id="IPR049142">
    <property type="entry name" value="MS_channel_1st"/>
</dbReference>
<dbReference type="InterPro" id="IPR023408">
    <property type="entry name" value="MscS_beta-dom_sf"/>
</dbReference>
<dbReference type="Pfam" id="PF00924">
    <property type="entry name" value="MS_channel_2nd"/>
    <property type="match status" value="1"/>
</dbReference>
<dbReference type="InterPro" id="IPR011014">
    <property type="entry name" value="MscS_channel_TM-2"/>
</dbReference>
<keyword evidence="3" id="KW-1003">Cell membrane</keyword>
<dbReference type="PANTHER" id="PTHR30221">
    <property type="entry name" value="SMALL-CONDUCTANCE MECHANOSENSITIVE CHANNEL"/>
    <property type="match status" value="1"/>
</dbReference>
<comment type="similarity">
    <text evidence="2">Belongs to the MscS (TC 1.A.23) family.</text>
</comment>
<sequence length="287" mass="32260">MEVKSQSFVEEVLNHLVDKNIFVNFTVEFLFFIIKLFICIGIYYFVLKLVKKIAPIYNKAKKENVIDPSLRSFIRSILYVGLHATLITICLLIMGVKESSLLAFFGTLGIGVGLALKDNLSNFAGGIIVLIFKTYKVGDEVNIAGEMGYVYDIDIFSTTVRTHNNDLVIVPNGSIVSNKVINYTKTPIRRLKFIIGVSYDADLDVAREALEKLLRSNPLVLTDPPVYSHVDAYADSSINIALKGWTTNEHYWTVYKETLNGIKGALDRENISIPFPQMDVHLNNVDK</sequence>
<protein>
    <submittedName>
        <fullName evidence="11">Transporter, small conductance mechanosensitive ion channel MscS family protein</fullName>
    </submittedName>
</protein>
<dbReference type="Pfam" id="PF21082">
    <property type="entry name" value="MS_channel_3rd"/>
    <property type="match status" value="1"/>
</dbReference>
<feature type="domain" description="Mechanosensitive ion channel MscS" evidence="8">
    <location>
        <begin position="120"/>
        <end position="185"/>
    </location>
</feature>
<dbReference type="HOGENOM" id="CLU_037945_1_1_0"/>
<reference evidence="11 12" key="1">
    <citation type="submission" date="2013-08" db="EMBL/GenBank/DDBJ databases">
        <authorList>
            <person name="Weinstock G."/>
            <person name="Sodergren E."/>
            <person name="Wylie T."/>
            <person name="Fulton L."/>
            <person name="Fulton R."/>
            <person name="Fronick C."/>
            <person name="O'Laughlin M."/>
            <person name="Godfrey J."/>
            <person name="Miner T."/>
            <person name="Herter B."/>
            <person name="Appelbaum E."/>
            <person name="Cordes M."/>
            <person name="Lek S."/>
            <person name="Wollam A."/>
            <person name="Pepin K.H."/>
            <person name="Palsikar V.B."/>
            <person name="Mitreva M."/>
            <person name="Wilson R.K."/>
        </authorList>
    </citation>
    <scope>NUCLEOTIDE SEQUENCE [LARGE SCALE GENOMIC DNA]</scope>
    <source>
        <strain evidence="11 12">ATCC BAA-474</strain>
    </source>
</reference>
<dbReference type="SUPFAM" id="SSF50182">
    <property type="entry name" value="Sm-like ribonucleoproteins"/>
    <property type="match status" value="1"/>
</dbReference>
<keyword evidence="6 7" id="KW-0472">Membrane</keyword>
<evidence type="ECO:0000259" key="8">
    <source>
        <dbReference type="Pfam" id="PF00924"/>
    </source>
</evidence>
<evidence type="ECO:0000256" key="2">
    <source>
        <dbReference type="ARBA" id="ARBA00008017"/>
    </source>
</evidence>
<dbReference type="PATRIC" id="fig|1319815.3.peg.2467"/>
<feature type="transmembrane region" description="Helical" evidence="7">
    <location>
        <begin position="29"/>
        <end position="51"/>
    </location>
</feature>
<keyword evidence="4 7" id="KW-0812">Transmembrane</keyword>
<dbReference type="AlphaFoldDB" id="U7V566"/>
<evidence type="ECO:0000256" key="4">
    <source>
        <dbReference type="ARBA" id="ARBA00022692"/>
    </source>
</evidence>
<dbReference type="InterPro" id="IPR011066">
    <property type="entry name" value="MscS_channel_C_sf"/>
</dbReference>
<dbReference type="GO" id="GO:0008381">
    <property type="term" value="F:mechanosensitive monoatomic ion channel activity"/>
    <property type="evidence" value="ECO:0007669"/>
    <property type="project" value="InterPro"/>
</dbReference>
<gene>
    <name evidence="11" type="ORF">HMPREF0202_02575</name>
</gene>
<dbReference type="InterPro" id="IPR049278">
    <property type="entry name" value="MS_channel_C"/>
</dbReference>
<dbReference type="InterPro" id="IPR006685">
    <property type="entry name" value="MscS_channel_2nd"/>
</dbReference>
<dbReference type="SUPFAM" id="SSF82861">
    <property type="entry name" value="Mechanosensitive channel protein MscS (YggB), transmembrane region"/>
    <property type="match status" value="1"/>
</dbReference>
<dbReference type="InterPro" id="IPR010920">
    <property type="entry name" value="LSM_dom_sf"/>
</dbReference>
<dbReference type="SUPFAM" id="SSF82689">
    <property type="entry name" value="Mechanosensitive channel protein MscS (YggB), C-terminal domain"/>
    <property type="match status" value="1"/>
</dbReference>
<evidence type="ECO:0000256" key="1">
    <source>
        <dbReference type="ARBA" id="ARBA00004651"/>
    </source>
</evidence>
<evidence type="ECO:0000256" key="5">
    <source>
        <dbReference type="ARBA" id="ARBA00022989"/>
    </source>
</evidence>
<evidence type="ECO:0000259" key="10">
    <source>
        <dbReference type="Pfam" id="PF21088"/>
    </source>
</evidence>
<evidence type="ECO:0000259" key="9">
    <source>
        <dbReference type="Pfam" id="PF21082"/>
    </source>
</evidence>
<dbReference type="Proteomes" id="UP000017081">
    <property type="component" value="Unassembled WGS sequence"/>
</dbReference>
<dbReference type="Gene3D" id="1.10.287.1260">
    <property type="match status" value="1"/>
</dbReference>
<dbReference type="InterPro" id="IPR045275">
    <property type="entry name" value="MscS_archaea/bacteria_type"/>
</dbReference>
<organism evidence="11 12">
    <name type="scientific">Cetobacterium somerae ATCC BAA-474</name>
    <dbReference type="NCBI Taxonomy" id="1319815"/>
    <lineage>
        <taxon>Bacteria</taxon>
        <taxon>Fusobacteriati</taxon>
        <taxon>Fusobacteriota</taxon>
        <taxon>Fusobacteriia</taxon>
        <taxon>Fusobacteriales</taxon>
        <taxon>Fusobacteriaceae</taxon>
        <taxon>Cetobacterium</taxon>
    </lineage>
</organism>
<keyword evidence="12" id="KW-1185">Reference proteome</keyword>
<feature type="domain" description="Mechanosensitive ion channel transmembrane helices 2/3" evidence="10">
    <location>
        <begin position="77"/>
        <end position="117"/>
    </location>
</feature>
<dbReference type="eggNOG" id="COG0668">
    <property type="taxonomic scope" value="Bacteria"/>
</dbReference>
<keyword evidence="5 7" id="KW-1133">Transmembrane helix</keyword>
<comment type="caution">
    <text evidence="11">The sequence shown here is derived from an EMBL/GenBank/DDBJ whole genome shotgun (WGS) entry which is preliminary data.</text>
</comment>
<name>U7V566_9FUSO</name>
<evidence type="ECO:0000313" key="12">
    <source>
        <dbReference type="Proteomes" id="UP000017081"/>
    </source>
</evidence>
<dbReference type="Gene3D" id="3.30.70.100">
    <property type="match status" value="1"/>
</dbReference>
<dbReference type="PANTHER" id="PTHR30221:SF1">
    <property type="entry name" value="SMALL-CONDUCTANCE MECHANOSENSITIVE CHANNEL"/>
    <property type="match status" value="1"/>
</dbReference>
<feature type="transmembrane region" description="Helical" evidence="7">
    <location>
        <begin position="72"/>
        <end position="94"/>
    </location>
</feature>
<dbReference type="Gene3D" id="2.30.30.60">
    <property type="match status" value="1"/>
</dbReference>
<evidence type="ECO:0000256" key="6">
    <source>
        <dbReference type="ARBA" id="ARBA00023136"/>
    </source>
</evidence>
<evidence type="ECO:0000256" key="7">
    <source>
        <dbReference type="SAM" id="Phobius"/>
    </source>
</evidence>
<dbReference type="Pfam" id="PF21088">
    <property type="entry name" value="MS_channel_1st"/>
    <property type="match status" value="1"/>
</dbReference>
<accession>U7V566</accession>
<feature type="domain" description="Mechanosensitive ion channel MscS C-terminal" evidence="9">
    <location>
        <begin position="192"/>
        <end position="273"/>
    </location>
</feature>
<proteinExistence type="inferred from homology"/>
<dbReference type="EMBL" id="AXZF01000140">
    <property type="protein sequence ID" value="ERT66675.1"/>
    <property type="molecule type" value="Genomic_DNA"/>
</dbReference>